<name>K0SZF4_THAOC</name>
<dbReference type="AlphaFoldDB" id="K0SZF4"/>
<comment type="caution">
    <text evidence="2">The sequence shown here is derived from an EMBL/GenBank/DDBJ whole genome shotgun (WGS) entry which is preliminary data.</text>
</comment>
<feature type="compositionally biased region" description="Polar residues" evidence="1">
    <location>
        <begin position="94"/>
        <end position="104"/>
    </location>
</feature>
<keyword evidence="3" id="KW-1185">Reference proteome</keyword>
<protein>
    <submittedName>
        <fullName evidence="2">Uncharacterized protein</fullName>
    </submittedName>
</protein>
<dbReference type="EMBL" id="AGNL01006914">
    <property type="protein sequence ID" value="EJK71688.1"/>
    <property type="molecule type" value="Genomic_DNA"/>
</dbReference>
<dbReference type="Proteomes" id="UP000266841">
    <property type="component" value="Unassembled WGS sequence"/>
</dbReference>
<proteinExistence type="predicted"/>
<feature type="compositionally biased region" description="Basic and acidic residues" evidence="1">
    <location>
        <begin position="111"/>
        <end position="131"/>
    </location>
</feature>
<evidence type="ECO:0000313" key="2">
    <source>
        <dbReference type="EMBL" id="EJK71688.1"/>
    </source>
</evidence>
<evidence type="ECO:0000256" key="1">
    <source>
        <dbReference type="SAM" id="MobiDB-lite"/>
    </source>
</evidence>
<accession>K0SZF4</accession>
<sequence>MRELPIEAKCPRSKRGSRSLHCVLWIEEGESIKHAHQERVLAIGGYRQIGPDEGLPDRGYEMDVLEKSPVLIRHVKPSNQIFDKPLDQFSLDTTWTLPRSPESTKLTHRVVRADDHAAPDRRRTRPPRRESCPSTQAEEAEESQAKRGERRKGAKGGRESNGGRSIQVGEGSAMNPAAAFSDGPVGQSGGGRSTKRTQQLEEGFVGQSSVP</sequence>
<evidence type="ECO:0000313" key="3">
    <source>
        <dbReference type="Proteomes" id="UP000266841"/>
    </source>
</evidence>
<organism evidence="2 3">
    <name type="scientific">Thalassiosira oceanica</name>
    <name type="common">Marine diatom</name>
    <dbReference type="NCBI Taxonomy" id="159749"/>
    <lineage>
        <taxon>Eukaryota</taxon>
        <taxon>Sar</taxon>
        <taxon>Stramenopiles</taxon>
        <taxon>Ochrophyta</taxon>
        <taxon>Bacillariophyta</taxon>
        <taxon>Coscinodiscophyceae</taxon>
        <taxon>Thalassiosirophycidae</taxon>
        <taxon>Thalassiosirales</taxon>
        <taxon>Thalassiosiraceae</taxon>
        <taxon>Thalassiosira</taxon>
    </lineage>
</organism>
<gene>
    <name evidence="2" type="ORF">THAOC_06846</name>
</gene>
<reference evidence="2 3" key="1">
    <citation type="journal article" date="2012" name="Genome Biol.">
        <title>Genome and low-iron response of an oceanic diatom adapted to chronic iron limitation.</title>
        <authorList>
            <person name="Lommer M."/>
            <person name="Specht M."/>
            <person name="Roy A.S."/>
            <person name="Kraemer L."/>
            <person name="Andreson R."/>
            <person name="Gutowska M.A."/>
            <person name="Wolf J."/>
            <person name="Bergner S.V."/>
            <person name="Schilhabel M.B."/>
            <person name="Klostermeier U.C."/>
            <person name="Beiko R.G."/>
            <person name="Rosenstiel P."/>
            <person name="Hippler M."/>
            <person name="Laroche J."/>
        </authorList>
    </citation>
    <scope>NUCLEOTIDE SEQUENCE [LARGE SCALE GENOMIC DNA]</scope>
    <source>
        <strain evidence="2 3">CCMP1005</strain>
    </source>
</reference>
<feature type="region of interest" description="Disordered" evidence="1">
    <location>
        <begin position="94"/>
        <end position="211"/>
    </location>
</feature>